<sequence length="437" mass="48979">MMSIVEEYLEQIPMWATKKNSLADIRAYMEALGNPDDTMKIVHVAGTNGKGSVCAFLTSVLTEAGYTVGTFVSPHLEETRERFLFNGEMVGLKEYESAFHKVKKLSETMEQKGYAPPTYFEFLFYMSMVINASLRPDFVILETGLGGRLDVTNVIRHPVAVIITSVSMDHMEYLGNTIEEIAWEKAGIMKPGAPVIYDDNYPEVSAVIKKRAKELGCRVYPVSRMDYSVMERGEEYTRISVRNADGGQLVLDVPSIADYQLMNVVVAIQAIGIMRKCMSCYIASSDIMVGIRRSYWPGRMEQVLPGIYLDGAHNTGGIDALIQTIIMLERETGKKVHLLFAAVSDKEYGRMIRKLSEEVALASVSIAKLKTERGMEPEVLAEEFRKLTDCPVETYSSAEEAFSHVLSVKKDDFAFCVGSLYLIGEIKQILSRRKEHD</sequence>
<dbReference type="InterPro" id="IPR036565">
    <property type="entry name" value="Mur-like_cat_sf"/>
</dbReference>
<evidence type="ECO:0000256" key="3">
    <source>
        <dbReference type="ARBA" id="ARBA00022598"/>
    </source>
</evidence>
<dbReference type="AlphaFoldDB" id="G5IET0"/>
<dbReference type="SUPFAM" id="SSF53244">
    <property type="entry name" value="MurD-like peptide ligases, peptide-binding domain"/>
    <property type="match status" value="1"/>
</dbReference>
<evidence type="ECO:0000256" key="2">
    <source>
        <dbReference type="ARBA" id="ARBA00013025"/>
    </source>
</evidence>
<dbReference type="GO" id="GO:0004326">
    <property type="term" value="F:tetrahydrofolylpolyglutamate synthase activity"/>
    <property type="evidence" value="ECO:0007669"/>
    <property type="project" value="UniProtKB-EC"/>
</dbReference>
<evidence type="ECO:0000256" key="9">
    <source>
        <dbReference type="ARBA" id="ARBA00047493"/>
    </source>
</evidence>
<evidence type="ECO:0000259" key="12">
    <source>
        <dbReference type="Pfam" id="PF08245"/>
    </source>
</evidence>
<dbReference type="InterPro" id="IPR018109">
    <property type="entry name" value="Folylpolyglutamate_synth_CS"/>
</dbReference>
<keyword evidence="4" id="KW-0479">Metal-binding</keyword>
<dbReference type="PANTHER" id="PTHR11136">
    <property type="entry name" value="FOLYLPOLYGLUTAMATE SYNTHASE-RELATED"/>
    <property type="match status" value="1"/>
</dbReference>
<evidence type="ECO:0000256" key="8">
    <source>
        <dbReference type="ARBA" id="ARBA00030592"/>
    </source>
</evidence>
<keyword evidence="3 10" id="KW-0436">Ligase</keyword>
<dbReference type="PIRSF" id="PIRSF001563">
    <property type="entry name" value="Folylpolyglu_synth"/>
    <property type="match status" value="1"/>
</dbReference>
<name>G5IET0_9FIRM</name>
<organism evidence="13 14">
    <name type="scientific">Hungatella hathewayi WAL-18680</name>
    <dbReference type="NCBI Taxonomy" id="742737"/>
    <lineage>
        <taxon>Bacteria</taxon>
        <taxon>Bacillati</taxon>
        <taxon>Bacillota</taxon>
        <taxon>Clostridia</taxon>
        <taxon>Lachnospirales</taxon>
        <taxon>Lachnospiraceae</taxon>
        <taxon>Hungatella</taxon>
    </lineage>
</organism>
<proteinExistence type="inferred from homology"/>
<reference evidence="13 14" key="1">
    <citation type="submission" date="2011-08" db="EMBL/GenBank/DDBJ databases">
        <title>The Genome Sequence of Clostridium hathewayi WAL-18680.</title>
        <authorList>
            <consortium name="The Broad Institute Genome Sequencing Platform"/>
            <person name="Earl A."/>
            <person name="Ward D."/>
            <person name="Feldgarden M."/>
            <person name="Gevers D."/>
            <person name="Finegold S.M."/>
            <person name="Summanen P.H."/>
            <person name="Molitoris D.R."/>
            <person name="Song M."/>
            <person name="Daigneault M."/>
            <person name="Allen-Vercoe E."/>
            <person name="Young S.K."/>
            <person name="Zeng Q."/>
            <person name="Gargeya S."/>
            <person name="Fitzgerald M."/>
            <person name="Haas B."/>
            <person name="Abouelleil A."/>
            <person name="Alvarado L."/>
            <person name="Arachchi H.M."/>
            <person name="Berlin A."/>
            <person name="Brown A."/>
            <person name="Chapman S.B."/>
            <person name="Chen Z."/>
            <person name="Dunbar C."/>
            <person name="Freedman E."/>
            <person name="Gearin G."/>
            <person name="Gellesch M."/>
            <person name="Goldberg J."/>
            <person name="Griggs A."/>
            <person name="Gujja S."/>
            <person name="Heiman D."/>
            <person name="Howarth C."/>
            <person name="Larson L."/>
            <person name="Lui A."/>
            <person name="MacDonald P.J.P."/>
            <person name="Montmayeur A."/>
            <person name="Murphy C."/>
            <person name="Neiman D."/>
            <person name="Pearson M."/>
            <person name="Priest M."/>
            <person name="Roberts A."/>
            <person name="Saif S."/>
            <person name="Shea T."/>
            <person name="Shenoy N."/>
            <person name="Sisk P."/>
            <person name="Stolte C."/>
            <person name="Sykes S."/>
            <person name="Wortman J."/>
            <person name="Nusbaum C."/>
            <person name="Birren B."/>
        </authorList>
    </citation>
    <scope>NUCLEOTIDE SEQUENCE [LARGE SCALE GENOMIC DNA]</scope>
    <source>
        <strain evidence="13 14">WAL-18680</strain>
    </source>
</reference>
<dbReference type="Gene3D" id="3.40.1190.10">
    <property type="entry name" value="Mur-like, catalytic domain"/>
    <property type="match status" value="1"/>
</dbReference>
<gene>
    <name evidence="13" type="ORF">HMPREF9473_02007</name>
</gene>
<dbReference type="Pfam" id="PF02875">
    <property type="entry name" value="Mur_ligase_C"/>
    <property type="match status" value="1"/>
</dbReference>
<dbReference type="PATRIC" id="fig|742737.3.peg.2031"/>
<dbReference type="InterPro" id="IPR036615">
    <property type="entry name" value="Mur_ligase_C_dom_sf"/>
</dbReference>
<feature type="domain" description="Mur ligase C-terminal" evidence="11">
    <location>
        <begin position="298"/>
        <end position="419"/>
    </location>
</feature>
<dbReference type="Proteomes" id="UP000005384">
    <property type="component" value="Unassembled WGS sequence"/>
</dbReference>
<dbReference type="InterPro" id="IPR004101">
    <property type="entry name" value="Mur_ligase_C"/>
</dbReference>
<dbReference type="Pfam" id="PF08245">
    <property type="entry name" value="Mur_ligase_M"/>
    <property type="match status" value="1"/>
</dbReference>
<dbReference type="SUPFAM" id="SSF53623">
    <property type="entry name" value="MurD-like peptide ligases, catalytic domain"/>
    <property type="match status" value="1"/>
</dbReference>
<dbReference type="EMBL" id="ADLN01000038">
    <property type="protein sequence ID" value="EHI60023.1"/>
    <property type="molecule type" value="Genomic_DNA"/>
</dbReference>
<comment type="catalytic activity">
    <reaction evidence="9">
        <text>(6S)-5,6,7,8-tetrahydrofolyl-(gamma-L-Glu)(n) + L-glutamate + ATP = (6S)-5,6,7,8-tetrahydrofolyl-(gamma-L-Glu)(n+1) + ADP + phosphate + H(+)</text>
        <dbReference type="Rhea" id="RHEA:10580"/>
        <dbReference type="Rhea" id="RHEA-COMP:14738"/>
        <dbReference type="Rhea" id="RHEA-COMP:14740"/>
        <dbReference type="ChEBI" id="CHEBI:15378"/>
        <dbReference type="ChEBI" id="CHEBI:29985"/>
        <dbReference type="ChEBI" id="CHEBI:30616"/>
        <dbReference type="ChEBI" id="CHEBI:43474"/>
        <dbReference type="ChEBI" id="CHEBI:141005"/>
        <dbReference type="ChEBI" id="CHEBI:456216"/>
        <dbReference type="EC" id="6.3.2.17"/>
    </reaction>
</comment>
<keyword evidence="7" id="KW-0460">Magnesium</keyword>
<dbReference type="Gene3D" id="3.90.190.20">
    <property type="entry name" value="Mur ligase, C-terminal domain"/>
    <property type="match status" value="1"/>
</dbReference>
<dbReference type="GO" id="GO:0005524">
    <property type="term" value="F:ATP binding"/>
    <property type="evidence" value="ECO:0007669"/>
    <property type="project" value="UniProtKB-KW"/>
</dbReference>
<feature type="domain" description="Mur ligase central" evidence="12">
    <location>
        <begin position="44"/>
        <end position="270"/>
    </location>
</feature>
<dbReference type="NCBIfam" id="TIGR01499">
    <property type="entry name" value="folC"/>
    <property type="match status" value="1"/>
</dbReference>
<evidence type="ECO:0000256" key="6">
    <source>
        <dbReference type="ARBA" id="ARBA00022840"/>
    </source>
</evidence>
<dbReference type="InterPro" id="IPR013221">
    <property type="entry name" value="Mur_ligase_cen"/>
</dbReference>
<dbReference type="HOGENOM" id="CLU_015869_1_1_9"/>
<comment type="similarity">
    <text evidence="1 10">Belongs to the folylpolyglutamate synthase family.</text>
</comment>
<dbReference type="RefSeq" id="WP_006779987.1">
    <property type="nucleotide sequence ID" value="NZ_CP040506.1"/>
</dbReference>
<keyword evidence="5 10" id="KW-0547">Nucleotide-binding</keyword>
<dbReference type="PROSITE" id="PS01011">
    <property type="entry name" value="FOLYLPOLYGLU_SYNT_1"/>
    <property type="match status" value="1"/>
</dbReference>
<protein>
    <recommendedName>
        <fullName evidence="2">tetrahydrofolate synthase</fullName>
        <ecNumber evidence="2">6.3.2.17</ecNumber>
    </recommendedName>
    <alternativeName>
        <fullName evidence="8">Tetrahydrofolylpolyglutamate synthase</fullName>
    </alternativeName>
</protein>
<evidence type="ECO:0000313" key="14">
    <source>
        <dbReference type="Proteomes" id="UP000005384"/>
    </source>
</evidence>
<evidence type="ECO:0000313" key="13">
    <source>
        <dbReference type="EMBL" id="EHI60023.1"/>
    </source>
</evidence>
<comment type="caution">
    <text evidence="13">The sequence shown here is derived from an EMBL/GenBank/DDBJ whole genome shotgun (WGS) entry which is preliminary data.</text>
</comment>
<keyword evidence="14" id="KW-1185">Reference proteome</keyword>
<evidence type="ECO:0000259" key="11">
    <source>
        <dbReference type="Pfam" id="PF02875"/>
    </source>
</evidence>
<dbReference type="PROSITE" id="PS01012">
    <property type="entry name" value="FOLYLPOLYGLU_SYNT_2"/>
    <property type="match status" value="1"/>
</dbReference>
<dbReference type="GO" id="GO:0005829">
    <property type="term" value="C:cytosol"/>
    <property type="evidence" value="ECO:0007669"/>
    <property type="project" value="TreeGrafter"/>
</dbReference>
<dbReference type="PANTHER" id="PTHR11136:SF0">
    <property type="entry name" value="DIHYDROFOLATE SYNTHETASE-RELATED"/>
    <property type="match status" value="1"/>
</dbReference>
<accession>G5IET0</accession>
<keyword evidence="6 10" id="KW-0067">ATP-binding</keyword>
<evidence type="ECO:0000256" key="4">
    <source>
        <dbReference type="ARBA" id="ARBA00022723"/>
    </source>
</evidence>
<evidence type="ECO:0000256" key="10">
    <source>
        <dbReference type="PIRNR" id="PIRNR001563"/>
    </source>
</evidence>
<dbReference type="GO" id="GO:0046872">
    <property type="term" value="F:metal ion binding"/>
    <property type="evidence" value="ECO:0007669"/>
    <property type="project" value="UniProtKB-KW"/>
</dbReference>
<dbReference type="EC" id="6.3.2.17" evidence="2"/>
<dbReference type="GO" id="GO:0008841">
    <property type="term" value="F:dihydrofolate synthase activity"/>
    <property type="evidence" value="ECO:0007669"/>
    <property type="project" value="TreeGrafter"/>
</dbReference>
<dbReference type="InterPro" id="IPR001645">
    <property type="entry name" value="Folylpolyglutamate_synth"/>
</dbReference>
<evidence type="ECO:0000256" key="5">
    <source>
        <dbReference type="ARBA" id="ARBA00022741"/>
    </source>
</evidence>
<evidence type="ECO:0000256" key="7">
    <source>
        <dbReference type="ARBA" id="ARBA00022842"/>
    </source>
</evidence>
<evidence type="ECO:0000256" key="1">
    <source>
        <dbReference type="ARBA" id="ARBA00008276"/>
    </source>
</evidence>